<reference evidence="2" key="1">
    <citation type="submission" date="2015-11" db="EMBL/GenBank/DDBJ databases">
        <title>De novo transcriptome assembly of four potential Pierce s Disease insect vectors from Arizona vineyards.</title>
        <authorList>
            <person name="Tassone E.E."/>
        </authorList>
    </citation>
    <scope>NUCLEOTIDE SEQUENCE</scope>
</reference>
<protein>
    <submittedName>
        <fullName evidence="2">Uncharacterized protein</fullName>
    </submittedName>
</protein>
<feature type="compositionally biased region" description="Pro residues" evidence="1">
    <location>
        <begin position="72"/>
        <end position="81"/>
    </location>
</feature>
<feature type="non-terminal residue" evidence="2">
    <location>
        <position position="1"/>
    </location>
</feature>
<feature type="compositionally biased region" description="Basic residues" evidence="1">
    <location>
        <begin position="34"/>
        <end position="44"/>
    </location>
</feature>
<dbReference type="AlphaFoldDB" id="A0A1B6GBY5"/>
<evidence type="ECO:0000256" key="1">
    <source>
        <dbReference type="SAM" id="MobiDB-lite"/>
    </source>
</evidence>
<accession>A0A1B6GBY5</accession>
<proteinExistence type="predicted"/>
<dbReference type="EMBL" id="GECZ01009820">
    <property type="protein sequence ID" value="JAS59949.1"/>
    <property type="molecule type" value="Transcribed_RNA"/>
</dbReference>
<feature type="region of interest" description="Disordered" evidence="1">
    <location>
        <begin position="146"/>
        <end position="181"/>
    </location>
</feature>
<sequence length="263" mass="29013">PPGVRASLGPQLGAQGMPPAMATPAAGDKDTKDKKSKKKRRRRERSSSSSSSEDECKCPPQQPATQIFITPPGMPPPPPPSGNSGCSCCDTITCSERGGNKGGSGQDYTDPAKLCQLQCFKGQGQDEMQTQVICCPPVSCNGYQKKKNKRQQETRRCCQCGADPDERPRKPKRPQYGNTEGMMPASQQFLMFLQAYGLAAALIRDRNRREDERAEKEKEREREREREEREKETEARNKSRKESKSAEGGKKGSSIKGKKKSAA</sequence>
<feature type="compositionally biased region" description="Low complexity" evidence="1">
    <location>
        <begin position="13"/>
        <end position="26"/>
    </location>
</feature>
<feature type="compositionally biased region" description="Basic and acidic residues" evidence="1">
    <location>
        <begin position="203"/>
        <end position="250"/>
    </location>
</feature>
<name>A0A1B6GBY5_9HEMI</name>
<gene>
    <name evidence="2" type="ORF">g.27538</name>
</gene>
<evidence type="ECO:0000313" key="2">
    <source>
        <dbReference type="EMBL" id="JAS59949.1"/>
    </source>
</evidence>
<feature type="region of interest" description="Disordered" evidence="1">
    <location>
        <begin position="1"/>
        <end position="82"/>
    </location>
</feature>
<organism evidence="2">
    <name type="scientific">Cuerna arida</name>
    <dbReference type="NCBI Taxonomy" id="1464854"/>
    <lineage>
        <taxon>Eukaryota</taxon>
        <taxon>Metazoa</taxon>
        <taxon>Ecdysozoa</taxon>
        <taxon>Arthropoda</taxon>
        <taxon>Hexapoda</taxon>
        <taxon>Insecta</taxon>
        <taxon>Pterygota</taxon>
        <taxon>Neoptera</taxon>
        <taxon>Paraneoptera</taxon>
        <taxon>Hemiptera</taxon>
        <taxon>Auchenorrhyncha</taxon>
        <taxon>Membracoidea</taxon>
        <taxon>Cicadellidae</taxon>
        <taxon>Cicadellinae</taxon>
        <taxon>Proconiini</taxon>
        <taxon>Cuerna</taxon>
    </lineage>
</organism>
<feature type="region of interest" description="Disordered" evidence="1">
    <location>
        <begin position="203"/>
        <end position="263"/>
    </location>
</feature>